<dbReference type="PANTHER" id="PTHR24305">
    <property type="entry name" value="CYTOCHROME P450"/>
    <property type="match status" value="1"/>
</dbReference>
<reference evidence="3 4" key="1">
    <citation type="journal article" date="2018" name="Front. Microbiol.">
        <title>Genomic and genetic insights into a cosmopolitan fungus, Paecilomyces variotii (Eurotiales).</title>
        <authorList>
            <person name="Urquhart A.S."/>
            <person name="Mondo S.J."/>
            <person name="Makela M.R."/>
            <person name="Hane J.K."/>
            <person name="Wiebenga A."/>
            <person name="He G."/>
            <person name="Mihaltcheva S."/>
            <person name="Pangilinan J."/>
            <person name="Lipzen A."/>
            <person name="Barry K."/>
            <person name="de Vries R.P."/>
            <person name="Grigoriev I.V."/>
            <person name="Idnurm A."/>
        </authorList>
    </citation>
    <scope>NUCLEOTIDE SEQUENCE [LARGE SCALE GENOMIC DNA]</scope>
    <source>
        <strain evidence="3 4">CBS 101075</strain>
    </source>
</reference>
<keyword evidence="2" id="KW-0472">Membrane</keyword>
<dbReference type="InterPro" id="IPR036396">
    <property type="entry name" value="Cyt_P450_sf"/>
</dbReference>
<dbReference type="GO" id="GO:0004497">
    <property type="term" value="F:monooxygenase activity"/>
    <property type="evidence" value="ECO:0007669"/>
    <property type="project" value="InterPro"/>
</dbReference>
<dbReference type="FunFam" id="1.10.630.10:FF:000051">
    <property type="entry name" value="Cytochrome P450 monooxygenase (Fum15)"/>
    <property type="match status" value="1"/>
</dbReference>
<comment type="cofactor">
    <cofactor evidence="1">
        <name>heme</name>
        <dbReference type="ChEBI" id="CHEBI:30413"/>
    </cofactor>
</comment>
<keyword evidence="2" id="KW-0812">Transmembrane</keyword>
<dbReference type="InterPro" id="IPR050121">
    <property type="entry name" value="Cytochrome_P450_monoxygenase"/>
</dbReference>
<dbReference type="STRING" id="264951.A0A443HH55"/>
<dbReference type="Gene3D" id="1.10.630.10">
    <property type="entry name" value="Cytochrome P450"/>
    <property type="match status" value="1"/>
</dbReference>
<evidence type="ECO:0000313" key="4">
    <source>
        <dbReference type="Proteomes" id="UP000283841"/>
    </source>
</evidence>
<keyword evidence="1" id="KW-0408">Iron</keyword>
<dbReference type="PANTHER" id="PTHR24305:SF227">
    <property type="entry name" value="P450, PUTATIVE (EUROFUNG)-RELATED"/>
    <property type="match status" value="1"/>
</dbReference>
<evidence type="ECO:0000256" key="1">
    <source>
        <dbReference type="PIRSR" id="PIRSR602401-1"/>
    </source>
</evidence>
<accession>A0A443HH55</accession>
<dbReference type="GO" id="GO:0016705">
    <property type="term" value="F:oxidoreductase activity, acting on paired donors, with incorporation or reduction of molecular oxygen"/>
    <property type="evidence" value="ECO:0007669"/>
    <property type="project" value="InterPro"/>
</dbReference>
<dbReference type="InterPro" id="IPR002401">
    <property type="entry name" value="Cyt_P450_E_grp-I"/>
</dbReference>
<keyword evidence="1" id="KW-0479">Metal-binding</keyword>
<gene>
    <name evidence="3" type="ORF">C8Q69DRAFT_520045</name>
</gene>
<dbReference type="PRINTS" id="PR00463">
    <property type="entry name" value="EP450I"/>
</dbReference>
<dbReference type="GO" id="GO:0020037">
    <property type="term" value="F:heme binding"/>
    <property type="evidence" value="ECO:0007669"/>
    <property type="project" value="InterPro"/>
</dbReference>
<dbReference type="CDD" id="cd11069">
    <property type="entry name" value="CYP_FUM15-like"/>
    <property type="match status" value="1"/>
</dbReference>
<dbReference type="Proteomes" id="UP000283841">
    <property type="component" value="Unassembled WGS sequence"/>
</dbReference>
<feature type="transmembrane region" description="Helical" evidence="2">
    <location>
        <begin position="33"/>
        <end position="55"/>
    </location>
</feature>
<protein>
    <submittedName>
        <fullName evidence="3">Cytochrome P450</fullName>
    </submittedName>
</protein>
<dbReference type="Pfam" id="PF00067">
    <property type="entry name" value="p450"/>
    <property type="match status" value="1"/>
</dbReference>
<dbReference type="AlphaFoldDB" id="A0A443HH55"/>
<keyword evidence="2" id="KW-1133">Transmembrane helix</keyword>
<dbReference type="InterPro" id="IPR001128">
    <property type="entry name" value="Cyt_P450"/>
</dbReference>
<evidence type="ECO:0000256" key="2">
    <source>
        <dbReference type="SAM" id="Phobius"/>
    </source>
</evidence>
<dbReference type="GO" id="GO:0005506">
    <property type="term" value="F:iron ion binding"/>
    <property type="evidence" value="ECO:0007669"/>
    <property type="project" value="InterPro"/>
</dbReference>
<dbReference type="EMBL" id="RCNU01000047">
    <property type="protein sequence ID" value="RWQ91165.1"/>
    <property type="molecule type" value="Genomic_DNA"/>
</dbReference>
<dbReference type="VEuPathDB" id="FungiDB:C8Q69DRAFT_520045"/>
<dbReference type="SUPFAM" id="SSF48264">
    <property type="entry name" value="Cytochrome P450"/>
    <property type="match status" value="1"/>
</dbReference>
<evidence type="ECO:0000313" key="3">
    <source>
        <dbReference type="EMBL" id="RWQ91165.1"/>
    </source>
</evidence>
<organism evidence="3 4">
    <name type="scientific">Byssochlamys spectabilis</name>
    <name type="common">Paecilomyces variotii</name>
    <dbReference type="NCBI Taxonomy" id="264951"/>
    <lineage>
        <taxon>Eukaryota</taxon>
        <taxon>Fungi</taxon>
        <taxon>Dikarya</taxon>
        <taxon>Ascomycota</taxon>
        <taxon>Pezizomycotina</taxon>
        <taxon>Eurotiomycetes</taxon>
        <taxon>Eurotiomycetidae</taxon>
        <taxon>Eurotiales</taxon>
        <taxon>Thermoascaceae</taxon>
        <taxon>Paecilomyces</taxon>
    </lineage>
</organism>
<keyword evidence="1" id="KW-0349">Heme</keyword>
<feature type="transmembrane region" description="Helical" evidence="2">
    <location>
        <begin position="6"/>
        <end position="21"/>
    </location>
</feature>
<feature type="binding site" description="axial binding residue" evidence="1">
    <location>
        <position position="508"/>
    </location>
    <ligand>
        <name>heme</name>
        <dbReference type="ChEBI" id="CHEBI:30413"/>
    </ligand>
    <ligandPart>
        <name>Fe</name>
        <dbReference type="ChEBI" id="CHEBI:18248"/>
    </ligandPart>
</feature>
<dbReference type="RefSeq" id="XP_028480810.1">
    <property type="nucleotide sequence ID" value="XM_028633483.1"/>
</dbReference>
<comment type="caution">
    <text evidence="3">The sequence shown here is derived from an EMBL/GenBank/DDBJ whole genome shotgun (WGS) entry which is preliminary data.</text>
</comment>
<name>A0A443HH55_BYSSP</name>
<sequence>MGLSNPIWAILSFSLGILLVQHKPEYSVRESYFLTALSIFFTTLVGRIVYTTILYPEFFTPLRHIQTPKGRSWLKGNTQSLFIESPGSRCLRWMEEMPDAELIRYYLVGNMERVLVVSPKALSEVLTLKSYDFRKPDLARISLERITGNGVLLAEGDEHKRQRKNLMPAFSYRHVKNLYPVFWAKAVEMVQMIGDELRSKPNSQEEEDDDDKTIIVGDWASRATLDAISIASMGRDFDTLRDPDNELNNHYRRLLMEPSVKMRILFLVAMFLVDLGFFQKIPIKRNRDVRAASSYIRTVARQLVREKKERLEKKTQDANGNANTNDAVTAASDEIDIMSVALTSGGFSEENLVDQMMTFLAAGHETTASAFQWVIYALCKHPGIQSRLRDEIRANLPSPSHTSNTISASIIDSLPYLNAVCNETLRFYPSVPLTIREAARDTTVVGHHIPKGSLLVLAPEATNRSKELWGPDADVFDPERWMGPGRANTGGADTNYAFLSFLHGPRGCIGQGFAKGELACMVAVTVGRFQMELKNPDAELKMRRGVTVSPIDGVEARFRVVEGSMSSFLHV</sequence>
<keyword evidence="4" id="KW-1185">Reference proteome</keyword>
<proteinExistence type="predicted"/>
<dbReference type="GeneID" id="39602760"/>
<dbReference type="PRINTS" id="PR00385">
    <property type="entry name" value="P450"/>
</dbReference>